<dbReference type="Gene3D" id="3.30.565.10">
    <property type="entry name" value="Histidine kinase-like ATPase, C-terminal domain"/>
    <property type="match status" value="1"/>
</dbReference>
<dbReference type="PROSITE" id="PS50110">
    <property type="entry name" value="RESPONSE_REGULATORY"/>
    <property type="match status" value="1"/>
</dbReference>
<keyword evidence="1 2" id="KW-0597">Phosphoprotein</keyword>
<dbReference type="Pfam" id="PF02518">
    <property type="entry name" value="HATPase_c"/>
    <property type="match status" value="1"/>
</dbReference>
<evidence type="ECO:0000256" key="1">
    <source>
        <dbReference type="ARBA" id="ARBA00022553"/>
    </source>
</evidence>
<dbReference type="InterPro" id="IPR029016">
    <property type="entry name" value="GAF-like_dom_sf"/>
</dbReference>
<dbReference type="PROSITE" id="PS50011">
    <property type="entry name" value="PROTEIN_KINASE_DOM"/>
    <property type="match status" value="1"/>
</dbReference>
<reference evidence="6 7" key="1">
    <citation type="submission" date="2024-03" db="EMBL/GenBank/DDBJ databases">
        <title>The Acrasis kona genome and developmental transcriptomes reveal deep origins of eukaryotic multicellular pathways.</title>
        <authorList>
            <person name="Sheikh S."/>
            <person name="Fu C.-J."/>
            <person name="Brown M.W."/>
            <person name="Baldauf S.L."/>
        </authorList>
    </citation>
    <scope>NUCLEOTIDE SEQUENCE [LARGE SCALE GENOMIC DNA]</scope>
    <source>
        <strain evidence="6 7">ATCC MYA-3509</strain>
    </source>
</reference>
<dbReference type="SUPFAM" id="SSF52540">
    <property type="entry name" value="P-loop containing nucleoside triphosphate hydrolases"/>
    <property type="match status" value="1"/>
</dbReference>
<dbReference type="InterPro" id="IPR011009">
    <property type="entry name" value="Kinase-like_dom_sf"/>
</dbReference>
<dbReference type="SMART" id="SM00220">
    <property type="entry name" value="S_TKc"/>
    <property type="match status" value="1"/>
</dbReference>
<dbReference type="Gene3D" id="3.40.50.2300">
    <property type="match status" value="1"/>
</dbReference>
<dbReference type="FunFam" id="3.30.565.10:FF:000010">
    <property type="entry name" value="Sensor histidine kinase RcsC"/>
    <property type="match status" value="1"/>
</dbReference>
<dbReference type="InterPro" id="IPR011006">
    <property type="entry name" value="CheY-like_superfamily"/>
</dbReference>
<dbReference type="SUPFAM" id="SSF47384">
    <property type="entry name" value="Homodimeric domain of signal transducing histidine kinase"/>
    <property type="match status" value="1"/>
</dbReference>
<dbReference type="GO" id="GO:0005524">
    <property type="term" value="F:ATP binding"/>
    <property type="evidence" value="ECO:0007669"/>
    <property type="project" value="InterPro"/>
</dbReference>
<evidence type="ECO:0000259" key="5">
    <source>
        <dbReference type="PROSITE" id="PS50110"/>
    </source>
</evidence>
<dbReference type="Gene3D" id="1.10.287.130">
    <property type="match status" value="1"/>
</dbReference>
<evidence type="ECO:0000256" key="2">
    <source>
        <dbReference type="PROSITE-ProRule" id="PRU00169"/>
    </source>
</evidence>
<dbReference type="SMART" id="SM00387">
    <property type="entry name" value="HATPase_c"/>
    <property type="match status" value="1"/>
</dbReference>
<dbReference type="InterPro" id="IPR053159">
    <property type="entry name" value="Hybrid_Histidine_Kinase"/>
</dbReference>
<dbReference type="Gene3D" id="1.10.510.10">
    <property type="entry name" value="Transferase(Phosphotransferase) domain 1"/>
    <property type="match status" value="1"/>
</dbReference>
<dbReference type="GO" id="GO:0000155">
    <property type="term" value="F:phosphorelay sensor kinase activity"/>
    <property type="evidence" value="ECO:0007669"/>
    <property type="project" value="InterPro"/>
</dbReference>
<feature type="domain" description="Response regulatory" evidence="5">
    <location>
        <begin position="1780"/>
        <end position="1900"/>
    </location>
</feature>
<dbReference type="PROSITE" id="PS50109">
    <property type="entry name" value="HIS_KIN"/>
    <property type="match status" value="1"/>
</dbReference>
<keyword evidence="7" id="KW-1185">Reference proteome</keyword>
<dbReference type="Pfam" id="PF00069">
    <property type="entry name" value="Pkinase"/>
    <property type="match status" value="1"/>
</dbReference>
<dbReference type="CDD" id="cd17546">
    <property type="entry name" value="REC_hyHK_CKI1_RcsC-like"/>
    <property type="match status" value="1"/>
</dbReference>
<dbReference type="Gene3D" id="3.40.50.300">
    <property type="entry name" value="P-loop containing nucleotide triphosphate hydrolases"/>
    <property type="match status" value="1"/>
</dbReference>
<dbReference type="PANTHER" id="PTHR43642">
    <property type="entry name" value="HYBRID SIGNAL TRANSDUCTION HISTIDINE KINASE G"/>
    <property type="match status" value="1"/>
</dbReference>
<proteinExistence type="predicted"/>
<organism evidence="6 7">
    <name type="scientific">Acrasis kona</name>
    <dbReference type="NCBI Taxonomy" id="1008807"/>
    <lineage>
        <taxon>Eukaryota</taxon>
        <taxon>Discoba</taxon>
        <taxon>Heterolobosea</taxon>
        <taxon>Tetramitia</taxon>
        <taxon>Eutetramitia</taxon>
        <taxon>Acrasidae</taxon>
        <taxon>Acrasis</taxon>
    </lineage>
</organism>
<dbReference type="PANTHER" id="PTHR43642:SF1">
    <property type="entry name" value="HYBRID SIGNAL TRANSDUCTION HISTIDINE KINASE G"/>
    <property type="match status" value="1"/>
</dbReference>
<accession>A0AAW2YPG0</accession>
<dbReference type="EMBL" id="JAOPGA020000496">
    <property type="protein sequence ID" value="KAL0479020.1"/>
    <property type="molecule type" value="Genomic_DNA"/>
</dbReference>
<sequence length="1908" mass="216264">MTITINNSYDMSNHPTQPYDVVKVLHKSRHSAVFRAKYNEEMVIIKTHPNKFASTKEAESLKKEFQIGKKICANSNHVPKYLQLLENSFDNNVTVAFVMEDRGGENLSHSIPPKGFPIPNFLDVAIQCSLALQTIHRNNITHKDIKPSNIQVCEEGDIIIYDFGCATSLQEESEQASAKLNKMYGTLAYLSPEQTGRINRNTDFRTDFYSLIISNTLPFVSSDVLELIHCHLAVAPPPLPTSVPPVIQSIIYKLMKKDAADRYQSCQGVIHDLQLCKSYLKWDETLGVYTIKNFTLGNNDFQERFVIPKKLYGRKENFEKLDLAYKRVLHQGSTELVLVSGYSGVGKSTFVREIQMQNLGYFTFGKFDQLDKGVAYSAIGQSISHLLKQLEAQSEDVIALWVQRLLGTLNGYGQLLLPFVPNLEQFIGPQPHIQNLTPTESKSRLKHLITKFIIEFTSKTSPLVLFLDDIQWADLESLDVLKSFLSERHVLLICAYRDNEVHPGHCTYNFIQDVCESMKVTEIHLNPLLLEHVTEWTCDTLRITDPKLVLDLSNLLFAKTNGNPFFMKMFLQNLHSEGLLVAVGKQWTWDMDRVSSMSATDNVVDLMTSRITKLRGKSKKCIQYASCLGNRFSCKHLSIILDQSDQSTREDLYESMDNGLLIRISNEYQFVHDKVQEAAYGTLSQQEKAEMHFLIGTKMSEWCESDSRLFCETTDHLNKGISTIRGDDNEQIWTFIAKSNFKACKIAEKAASFSTCLKYCLSGIDAFESIGPNPWETHYEIGLELYLQCGFSHLILGEIDKSSVVFDLLLQHTKRIQDTARVYLYKVQQRGLCSDILGAVEIGCYAVSHLFNINLPQEKEEIQKMLDLEMDKVISLVSAMSLKDSQLVVDHLLDREHDAEQKALIQLLSETTTTAYQANPLLFRLIDVLAVNTMFEFGLDASSSSCSIGWLAVSLFSMSAHLGDCKVFRIAKLLSMLSLKCCLDYFPHNVPERTRSHHLFALFHSCWMNPIEQVFSVAAKVVAWGLESGELLYAMYSYVTSCPAMLYTGKNIQKSLEYIDRCKLVAQKYNNQVSIHCIDSMSIIFMYLTKDARAPQEESRLVSLLLSSSDMYVYTQFNVLKVMVNYLLSDDLILDAEQVGIQLNEQFDHLDDLLQFVTSQFSTAYYALFCCLHCLRVIKQIDNHDSPVYIQLLNRLNVNKAKLLGWSQNCESNFKNKYLMVEAQVQAYIEQKGYAALQLFEEAISASQHFPHEQAICYQLEAYFLLSMNNQKFAKASISCAYQLFSEWGAHAKCEQLDDRFGPFMITPQDNGNNSIRSQSSSNSHTLLTTSTIVMPNASFDIESVLRTSQLISSTIDMDDLLCNSIKIIMEAAGATSATIVLDDIVVATHQNDVTSLPNIPISEWNQHLLLIEHVKMTRNSVVSLNCEMDNRPFIAHKNECRSLLCMPIIHQSILKGVLLAQNNYLSNSFKPDCVGVISVLINQIAISLENSKFYISQMKNMEELTRVQTRRVQEELNYTRKQEEFIDRICHEIRNPIQGILGNCEWMTTLLQEERPNIDILRECINSISVCGKYQKVITDDVITLSKLEFGKIKLVNTQTTASQIMDDLSVMFANEARLKKLTWKCECDSECVDKVVEVDANKVIEVMTNLITNAIKFTSHGTIQISCNLTELSTQSVRLQFQVKDTGCGIEESELETIFDRFSQATQRTFSDYGGSGLGLFISKMYANLMEGTISVQSKKWSGSTFSFSIKCNVVRAEPSAAVPTAEVITPVEVPKLKVLVVEDNKINQRVLVRMLQSCNCEYVIANDGVEGLEKFSEQEFDLIYMDVAMPRMDGFECTRKIRQMEQSTGVDRGVLIVGLSGNARQEHVDMSKEAGMDLYQIKPCSSKDVNHVIENYKTLSRRRSS</sequence>
<dbReference type="SUPFAM" id="SSF52172">
    <property type="entry name" value="CheY-like"/>
    <property type="match status" value="1"/>
</dbReference>
<evidence type="ECO:0000259" key="3">
    <source>
        <dbReference type="PROSITE" id="PS50011"/>
    </source>
</evidence>
<protein>
    <submittedName>
        <fullName evidence="6">Uncharacterized protein</fullName>
    </submittedName>
</protein>
<dbReference type="Pfam" id="PF00072">
    <property type="entry name" value="Response_reg"/>
    <property type="match status" value="1"/>
</dbReference>
<feature type="domain" description="Protein kinase" evidence="3">
    <location>
        <begin position="19"/>
        <end position="274"/>
    </location>
</feature>
<dbReference type="InterPro" id="IPR027417">
    <property type="entry name" value="P-loop_NTPase"/>
</dbReference>
<dbReference type="Pfam" id="PF13191">
    <property type="entry name" value="AAA_16"/>
    <property type="match status" value="1"/>
</dbReference>
<evidence type="ECO:0000313" key="6">
    <source>
        <dbReference type="EMBL" id="KAL0479020.1"/>
    </source>
</evidence>
<dbReference type="InterPro" id="IPR036890">
    <property type="entry name" value="HATPase_C_sf"/>
</dbReference>
<evidence type="ECO:0000259" key="4">
    <source>
        <dbReference type="PROSITE" id="PS50109"/>
    </source>
</evidence>
<dbReference type="InterPro" id="IPR036097">
    <property type="entry name" value="HisK_dim/P_sf"/>
</dbReference>
<feature type="domain" description="Histidine kinase" evidence="4">
    <location>
        <begin position="1529"/>
        <end position="1756"/>
    </location>
</feature>
<dbReference type="SMART" id="SM00388">
    <property type="entry name" value="HisKA"/>
    <property type="match status" value="1"/>
</dbReference>
<dbReference type="CDD" id="cd16922">
    <property type="entry name" value="HATPase_EvgS-ArcB-TorS-like"/>
    <property type="match status" value="1"/>
</dbReference>
<name>A0AAW2YPG0_9EUKA</name>
<evidence type="ECO:0000313" key="7">
    <source>
        <dbReference type="Proteomes" id="UP001431209"/>
    </source>
</evidence>
<dbReference type="CDD" id="cd00082">
    <property type="entry name" value="HisKA"/>
    <property type="match status" value="1"/>
</dbReference>
<dbReference type="PRINTS" id="PR00344">
    <property type="entry name" value="BCTRLSENSOR"/>
</dbReference>
<dbReference type="SUPFAM" id="SSF56112">
    <property type="entry name" value="Protein kinase-like (PK-like)"/>
    <property type="match status" value="1"/>
</dbReference>
<dbReference type="Pfam" id="PF00512">
    <property type="entry name" value="HisKA"/>
    <property type="match status" value="1"/>
</dbReference>
<dbReference type="InterPro" id="IPR041664">
    <property type="entry name" value="AAA_16"/>
</dbReference>
<dbReference type="SUPFAM" id="SSF55781">
    <property type="entry name" value="GAF domain-like"/>
    <property type="match status" value="1"/>
</dbReference>
<dbReference type="InterPro" id="IPR005467">
    <property type="entry name" value="His_kinase_dom"/>
</dbReference>
<dbReference type="InterPro" id="IPR004358">
    <property type="entry name" value="Sig_transdc_His_kin-like_C"/>
</dbReference>
<dbReference type="InterPro" id="IPR001789">
    <property type="entry name" value="Sig_transdc_resp-reg_receiver"/>
</dbReference>
<dbReference type="InterPro" id="IPR003594">
    <property type="entry name" value="HATPase_dom"/>
</dbReference>
<dbReference type="InterPro" id="IPR000719">
    <property type="entry name" value="Prot_kinase_dom"/>
</dbReference>
<feature type="modified residue" description="4-aspartylphosphate" evidence="2">
    <location>
        <position position="1829"/>
    </location>
</feature>
<gene>
    <name evidence="6" type="ORF">AKO1_007934</name>
</gene>
<dbReference type="SMART" id="SM00448">
    <property type="entry name" value="REC"/>
    <property type="match status" value="1"/>
</dbReference>
<comment type="caution">
    <text evidence="6">The sequence shown here is derived from an EMBL/GenBank/DDBJ whole genome shotgun (WGS) entry which is preliminary data.</text>
</comment>
<dbReference type="Gene3D" id="3.30.450.40">
    <property type="match status" value="1"/>
</dbReference>
<dbReference type="InterPro" id="IPR003661">
    <property type="entry name" value="HisK_dim/P_dom"/>
</dbReference>
<dbReference type="Proteomes" id="UP001431209">
    <property type="component" value="Unassembled WGS sequence"/>
</dbReference>
<dbReference type="SUPFAM" id="SSF55874">
    <property type="entry name" value="ATPase domain of HSP90 chaperone/DNA topoisomerase II/histidine kinase"/>
    <property type="match status" value="1"/>
</dbReference>